<protein>
    <submittedName>
        <fullName evidence="3">Histone deacetylase complex subunit Rxt2</fullName>
    </submittedName>
</protein>
<dbReference type="RefSeq" id="XP_013023673.1">
    <property type="nucleotide sequence ID" value="XM_013168219.1"/>
</dbReference>
<dbReference type="GO" id="GO:0033698">
    <property type="term" value="C:Rpd3L complex"/>
    <property type="evidence" value="ECO:0007669"/>
    <property type="project" value="EnsemblFungi"/>
</dbReference>
<dbReference type="GeneID" id="25036602"/>
<dbReference type="AlphaFoldDB" id="S9VY03"/>
<evidence type="ECO:0000256" key="1">
    <source>
        <dbReference type="SAM" id="MobiDB-lite"/>
    </source>
</evidence>
<dbReference type="eggNOG" id="ENOG502S5XA">
    <property type="taxonomic scope" value="Eukaryota"/>
</dbReference>
<name>S9VY03_SCHCR</name>
<dbReference type="Proteomes" id="UP000015464">
    <property type="component" value="Unassembled WGS sequence"/>
</dbReference>
<gene>
    <name evidence="3" type="ORF">SPOG_02278</name>
</gene>
<dbReference type="InterPro" id="IPR013904">
    <property type="entry name" value="RXT2_N"/>
</dbReference>
<feature type="compositionally biased region" description="Polar residues" evidence="1">
    <location>
        <begin position="28"/>
        <end position="38"/>
    </location>
</feature>
<dbReference type="GO" id="GO:0070210">
    <property type="term" value="C:Rpd3L-Expanded complex"/>
    <property type="evidence" value="ECO:0007669"/>
    <property type="project" value="EnsemblFungi"/>
</dbReference>
<feature type="region of interest" description="Disordered" evidence="1">
    <location>
        <begin position="19"/>
        <end position="40"/>
    </location>
</feature>
<dbReference type="OrthoDB" id="2405722at2759"/>
<dbReference type="OMA" id="EWLDHDN"/>
<reference evidence="3 4" key="1">
    <citation type="journal article" date="2011" name="Science">
        <title>Comparative functional genomics of the fission yeasts.</title>
        <authorList>
            <person name="Rhind N."/>
            <person name="Chen Z."/>
            <person name="Yassour M."/>
            <person name="Thompson D.A."/>
            <person name="Haas B.J."/>
            <person name="Habib N."/>
            <person name="Wapinski I."/>
            <person name="Roy S."/>
            <person name="Lin M.F."/>
            <person name="Heiman D.I."/>
            <person name="Young S.K."/>
            <person name="Furuya K."/>
            <person name="Guo Y."/>
            <person name="Pidoux A."/>
            <person name="Chen H.M."/>
            <person name="Robbertse B."/>
            <person name="Goldberg J.M."/>
            <person name="Aoki K."/>
            <person name="Bayne E.H."/>
            <person name="Berlin A.M."/>
            <person name="Desjardins C.A."/>
            <person name="Dobbs E."/>
            <person name="Dukaj L."/>
            <person name="Fan L."/>
            <person name="FitzGerald M.G."/>
            <person name="French C."/>
            <person name="Gujja S."/>
            <person name="Hansen K."/>
            <person name="Keifenheim D."/>
            <person name="Levin J.Z."/>
            <person name="Mosher R.A."/>
            <person name="Mueller C.A."/>
            <person name="Pfiffner J."/>
            <person name="Priest M."/>
            <person name="Russ C."/>
            <person name="Smialowska A."/>
            <person name="Swoboda P."/>
            <person name="Sykes S.M."/>
            <person name="Vaughn M."/>
            <person name="Vengrova S."/>
            <person name="Yoder R."/>
            <person name="Zeng Q."/>
            <person name="Allshire R."/>
            <person name="Baulcombe D."/>
            <person name="Birren B.W."/>
            <person name="Brown W."/>
            <person name="Ekwall K."/>
            <person name="Kellis M."/>
            <person name="Leatherwood J."/>
            <person name="Levin H."/>
            <person name="Margalit H."/>
            <person name="Martienssen R."/>
            <person name="Nieduszynski C.A."/>
            <person name="Spatafora J.W."/>
            <person name="Friedman N."/>
            <person name="Dalgaard J.Z."/>
            <person name="Baumann P."/>
            <person name="Niki H."/>
            <person name="Regev A."/>
            <person name="Nusbaum C."/>
        </authorList>
    </citation>
    <scope>NUCLEOTIDE SEQUENCE [LARGE SCALE GENOMIC DNA]</scope>
    <source>
        <strain evidence="4">OY26 / ATCC MYA-4695 / CBS 11777 / NBRC 106824 / NRRL Y48691</strain>
    </source>
</reference>
<dbReference type="GO" id="GO:0005829">
    <property type="term" value="C:cytosol"/>
    <property type="evidence" value="ECO:0007669"/>
    <property type="project" value="TreeGrafter"/>
</dbReference>
<dbReference type="EMBL" id="KE546991">
    <property type="protein sequence ID" value="EPY51099.1"/>
    <property type="molecule type" value="Genomic_DNA"/>
</dbReference>
<accession>S9VY03</accession>
<evidence type="ECO:0000259" key="2">
    <source>
        <dbReference type="Pfam" id="PF08595"/>
    </source>
</evidence>
<evidence type="ECO:0000313" key="3">
    <source>
        <dbReference type="EMBL" id="EPY51099.1"/>
    </source>
</evidence>
<dbReference type="HOGENOM" id="CLU_1171210_0_0_1"/>
<dbReference type="PANTHER" id="PTHR28232">
    <property type="entry name" value="TRANSCRIPTIONAL REGULATORY PROTEIN RXT2"/>
    <property type="match status" value="1"/>
</dbReference>
<evidence type="ECO:0000313" key="4">
    <source>
        <dbReference type="Proteomes" id="UP000015464"/>
    </source>
</evidence>
<organism evidence="3 4">
    <name type="scientific">Schizosaccharomyces cryophilus (strain OY26 / ATCC MYA-4695 / CBS 11777 / NBRC 106824 / NRRL Y48691)</name>
    <name type="common">Fission yeast</name>
    <dbReference type="NCBI Taxonomy" id="653667"/>
    <lineage>
        <taxon>Eukaryota</taxon>
        <taxon>Fungi</taxon>
        <taxon>Dikarya</taxon>
        <taxon>Ascomycota</taxon>
        <taxon>Taphrinomycotina</taxon>
        <taxon>Schizosaccharomycetes</taxon>
        <taxon>Schizosaccharomycetales</taxon>
        <taxon>Schizosaccharomycetaceae</taxon>
        <taxon>Schizosaccharomyces</taxon>
    </lineage>
</organism>
<proteinExistence type="predicted"/>
<dbReference type="InterPro" id="IPR039602">
    <property type="entry name" value="Rxt2"/>
</dbReference>
<keyword evidence="4" id="KW-1185">Reference proteome</keyword>
<dbReference type="PANTHER" id="PTHR28232:SF1">
    <property type="entry name" value="TRANSCRIPTIONAL REGULATORY PROTEIN RXT2"/>
    <property type="match status" value="1"/>
</dbReference>
<dbReference type="Pfam" id="PF08595">
    <property type="entry name" value="RXT2_N"/>
    <property type="match status" value="1"/>
</dbReference>
<dbReference type="STRING" id="653667.S9VY03"/>
<feature type="domain" description="Transcriptional regulatory protein RXT2 N-terminal" evidence="2">
    <location>
        <begin position="37"/>
        <end position="160"/>
    </location>
</feature>
<sequence length="241" mass="27462">MPKSMKQLEEQIERFKEALFEDSDATDSDSSIGESLTNRGLKRKSNSRSVYYGSMGNSVGTSVDVDYYSIGNTKRGVISHYRRRAEPEWLDHDNPYHDVNMNETMAPLTNPQNIFTHPGIAYIFEQNYLNILAASAHESISSEHKYAAQLQQLLSVLLGDDPSLTQAPHEVFGITPEQCKELSGTVQKALEKSREFIRCWSNVRMDLLRAIRFKDKVLTYCQGENYDGMVNHEDKDAQKNE</sequence>